<keyword evidence="3" id="KW-0812">Transmembrane</keyword>
<dbReference type="GO" id="GO:0005789">
    <property type="term" value="C:endoplasmic reticulum membrane"/>
    <property type="evidence" value="ECO:0007669"/>
    <property type="project" value="TreeGrafter"/>
</dbReference>
<dbReference type="InterPro" id="IPR035969">
    <property type="entry name" value="Rab-GAP_TBC_sf"/>
</dbReference>
<evidence type="ECO:0000313" key="5">
    <source>
        <dbReference type="Proteomes" id="UP000808372"/>
    </source>
</evidence>
<dbReference type="GeneID" id="120022795"/>
<dbReference type="SUPFAM" id="SSF47923">
    <property type="entry name" value="Ypt/Rab-GAP domain of gyp1p"/>
    <property type="match status" value="2"/>
</dbReference>
<keyword evidence="5" id="KW-1185">Reference proteome</keyword>
<accession>A0A8U0PD41</accession>
<dbReference type="PANTHER" id="PTHR20913">
    <property type="entry name" value="TBC1 DOMAIN FAMILY MEMBER 20/GTPASE"/>
    <property type="match status" value="1"/>
</dbReference>
<feature type="domain" description="Rab-GAP TBC" evidence="4">
    <location>
        <begin position="62"/>
        <end position="270"/>
    </location>
</feature>
<dbReference type="PROSITE" id="PS50086">
    <property type="entry name" value="TBC_RABGAP"/>
    <property type="match status" value="1"/>
</dbReference>
<keyword evidence="3" id="KW-0472">Membrane</keyword>
<feature type="transmembrane region" description="Helical" evidence="3">
    <location>
        <begin position="350"/>
        <end position="370"/>
    </location>
</feature>
<proteinExistence type="predicted"/>
<dbReference type="InterPro" id="IPR045913">
    <property type="entry name" value="TBC20/Gyp8-like"/>
</dbReference>
<dbReference type="AlphaFoldDB" id="A0A8U0PD41"/>
<evidence type="ECO:0000313" key="6">
    <source>
        <dbReference type="RefSeq" id="XP_038822722.1"/>
    </source>
</evidence>
<evidence type="ECO:0000259" key="4">
    <source>
        <dbReference type="PROSITE" id="PS50086"/>
    </source>
</evidence>
<dbReference type="GO" id="GO:0006888">
    <property type="term" value="P:endoplasmic reticulum to Golgi vesicle-mediated transport"/>
    <property type="evidence" value="ECO:0007669"/>
    <property type="project" value="TreeGrafter"/>
</dbReference>
<dbReference type="Proteomes" id="UP000808372">
    <property type="component" value="Chromosome 27"/>
</dbReference>
<evidence type="ECO:0000256" key="3">
    <source>
        <dbReference type="SAM" id="Phobius"/>
    </source>
</evidence>
<dbReference type="Pfam" id="PF00566">
    <property type="entry name" value="RabGAP-TBC"/>
    <property type="match status" value="1"/>
</dbReference>
<evidence type="ECO:0000256" key="2">
    <source>
        <dbReference type="SAM" id="MobiDB-lite"/>
    </source>
</evidence>
<feature type="transmembrane region" description="Helical" evidence="3">
    <location>
        <begin position="206"/>
        <end position="227"/>
    </location>
</feature>
<name>A0A8U0PD41_SALNM</name>
<evidence type="ECO:0000256" key="1">
    <source>
        <dbReference type="ARBA" id="ARBA00022468"/>
    </source>
</evidence>
<keyword evidence="1" id="KW-0343">GTPase activation</keyword>
<dbReference type="PANTHER" id="PTHR20913:SF11">
    <property type="entry name" value="RAB-GAP TBC DOMAIN-CONTAINING PROTEIN"/>
    <property type="match status" value="1"/>
</dbReference>
<protein>
    <submittedName>
        <fullName evidence="6">TBC1 domain family member 20-like isoform X2</fullName>
    </submittedName>
</protein>
<dbReference type="GO" id="GO:0005096">
    <property type="term" value="F:GTPase activator activity"/>
    <property type="evidence" value="ECO:0007669"/>
    <property type="project" value="UniProtKB-KW"/>
</dbReference>
<dbReference type="Gene3D" id="1.10.8.1310">
    <property type="match status" value="1"/>
</dbReference>
<feature type="region of interest" description="Disordered" evidence="2">
    <location>
        <begin position="1"/>
        <end position="26"/>
    </location>
</feature>
<keyword evidence="3" id="KW-1133">Transmembrane helix</keyword>
<dbReference type="SMART" id="SM00164">
    <property type="entry name" value="TBC"/>
    <property type="match status" value="1"/>
</dbReference>
<dbReference type="InterPro" id="IPR000195">
    <property type="entry name" value="Rab-GAP-TBC_dom"/>
</dbReference>
<feature type="transmembrane region" description="Helical" evidence="3">
    <location>
        <begin position="176"/>
        <end position="194"/>
    </location>
</feature>
<organism evidence="5 6">
    <name type="scientific">Salvelinus namaycush</name>
    <name type="common">Lake trout</name>
    <name type="synonym">Salmo namaycush</name>
    <dbReference type="NCBI Taxonomy" id="8040"/>
    <lineage>
        <taxon>Eukaryota</taxon>
        <taxon>Metazoa</taxon>
        <taxon>Chordata</taxon>
        <taxon>Craniata</taxon>
        <taxon>Vertebrata</taxon>
        <taxon>Euteleostomi</taxon>
        <taxon>Actinopterygii</taxon>
        <taxon>Neopterygii</taxon>
        <taxon>Teleostei</taxon>
        <taxon>Protacanthopterygii</taxon>
        <taxon>Salmoniformes</taxon>
        <taxon>Salmonidae</taxon>
        <taxon>Salmoninae</taxon>
        <taxon>Salvelinus</taxon>
    </lineage>
</organism>
<dbReference type="RefSeq" id="XP_038822722.1">
    <property type="nucleotide sequence ID" value="XM_038966794.1"/>
</dbReference>
<gene>
    <name evidence="6" type="primary">LOC120022795</name>
</gene>
<dbReference type="FunFam" id="1.10.8.1310:FF:000001">
    <property type="entry name" value="TBC1 domain family, member 20"/>
    <property type="match status" value="1"/>
</dbReference>
<reference evidence="6" key="1">
    <citation type="submission" date="2025-08" db="UniProtKB">
        <authorList>
            <consortium name="RefSeq"/>
        </authorList>
    </citation>
    <scope>IDENTIFICATION</scope>
    <source>
        <tissue evidence="6">White muscle</tissue>
    </source>
</reference>
<sequence>MKKGRKHQQGTGARVNGNGNAQQHGEHESWKKLKLVVIHQALNCDPVDIETLRSAAVSEGGLLTDEIRRKVWPKLLSVNVYNLPAKPTKDIRENHKDFNQVLLDVRRSMKRFPRGMRVDERQVLQEQLIDIILVVLQKNPALHYYQGYHDIVVTFLLVVGERMAIAMVETLSNHHLRAEVGTIFALSWLITWYGHVLSEFRHVLRLYDFFLASHPLMAIYFAAVIVLHREKEVKQTECDMAMVHQLLSKIPQDLPYEELITQAHCLFTRYPPSLLAKRAALQSRKSITINCFKAFQTATQQQRPDSVLRRQLLQGRARGLGGPDSQLVLSGDMQPNQAANQAANQLVKMAVWGISATLGAAALAVAQTALDWAPDFFMQLF</sequence>